<dbReference type="PANTHER" id="PTHR12537">
    <property type="entry name" value="RNA BINDING PROTEIN PUMILIO-RELATED"/>
    <property type="match status" value="1"/>
</dbReference>
<evidence type="ECO:0000256" key="2">
    <source>
        <dbReference type="ARBA" id="ARBA00022490"/>
    </source>
</evidence>
<evidence type="ECO:0000256" key="3">
    <source>
        <dbReference type="ARBA" id="ARBA00022737"/>
    </source>
</evidence>
<feature type="repeat" description="Pumilio" evidence="7">
    <location>
        <begin position="672"/>
        <end position="707"/>
    </location>
</feature>
<dbReference type="InterPro" id="IPR033133">
    <property type="entry name" value="PUM-HD"/>
</dbReference>
<dbReference type="OrthoDB" id="668540at2759"/>
<feature type="repeat" description="Pumilio" evidence="7">
    <location>
        <begin position="817"/>
        <end position="852"/>
    </location>
</feature>
<dbReference type="Pfam" id="PF00806">
    <property type="entry name" value="PUF"/>
    <property type="match status" value="8"/>
</dbReference>
<keyword evidence="5" id="KW-0694">RNA-binding</keyword>
<evidence type="ECO:0000256" key="8">
    <source>
        <dbReference type="SAM" id="MobiDB-lite"/>
    </source>
</evidence>
<reference evidence="10" key="1">
    <citation type="journal article" date="2019" name="Database">
        <title>The radish genome database (RadishGD): an integrated information resource for radish genomics.</title>
        <authorList>
            <person name="Yu H.J."/>
            <person name="Baek S."/>
            <person name="Lee Y.J."/>
            <person name="Cho A."/>
            <person name="Mun J.H."/>
        </authorList>
    </citation>
    <scope>NUCLEOTIDE SEQUENCE [LARGE SCALE GENOMIC DNA]</scope>
    <source>
        <strain evidence="10">cv. WK10039</strain>
    </source>
</reference>
<dbReference type="AlphaFoldDB" id="A0A6J0P2N6"/>
<feature type="repeat" description="Pumilio" evidence="7">
    <location>
        <begin position="744"/>
        <end position="779"/>
    </location>
</feature>
<dbReference type="FunFam" id="1.25.10.10:FF:000004">
    <property type="entry name" value="Pumilio homolog 1 isoform 2"/>
    <property type="match status" value="1"/>
</dbReference>
<evidence type="ECO:0000313" key="11">
    <source>
        <dbReference type="RefSeq" id="XP_018491327.1"/>
    </source>
</evidence>
<dbReference type="InterPro" id="IPR011989">
    <property type="entry name" value="ARM-like"/>
</dbReference>
<feature type="repeat" description="Pumilio" evidence="7">
    <location>
        <begin position="636"/>
        <end position="671"/>
    </location>
</feature>
<dbReference type="Proteomes" id="UP000504610">
    <property type="component" value="Chromosome 5"/>
</dbReference>
<keyword evidence="3" id="KW-0677">Repeat</keyword>
<feature type="region of interest" description="Disordered" evidence="8">
    <location>
        <begin position="175"/>
        <end position="198"/>
    </location>
</feature>
<sequence>MTTTQSAMRMVEGDHLKSWQGSSRDTSGIFGSHDMAVEDLRFLMERNRLDSGSGGGGDHTGKIPSRSGSAPPSMEGSFAALRNLLKQQEGSGSSSSSSDVFSRAIESYGSEEEIRGDPAYVAYYLSNINLNPRLPPPLISRENQHLLRHLGGVGDGSPTASWDDMGVRSSSLLASRTALSTHREEPEEEASSGEQLTYASFPARRKSFADIIQRPHSAGNHPIAEAISSGIAPESTRRVPESDISSVSLLRETDSLSVEAVASEDTFTTDLGSQSSTNTQKERSNARVASHHEDNNLSAFDASGPSSAASRMMRNQEEQQSQGRRVPVQYTPSSYQVQASSPQQMTYPRMGGTHDMMQNLPRIATGEVHSSFQSPPHGLPSPHMYTSSTAAYMTSLSPFYNHNFQSSGMYLPQYNYSGYHPPVSGVVPQYMSGYPSHEATVPMPYDISSPSSGYNNSFSRGSFSPTGQQHTPFVDPFQLQYYQQSQADPYSPSFQTSTDSFGQKDQQAGGFMTNQEPQSNQLSPSFGLQSPRHMGNYFAVPPGVRVMPQYQGSPLASPVMPSSPVGGGMMSHFGRRSETRYHQQQGASRNTGIYPGGWQGNRGVGGSSSSSVDDFKRHSFLDELKSPNARKMELSDIAGRVIEFSVDQHGSRFIQQKLEHCSDEEKASVFSEVLPQASKLMTDVFGNYVIQKFIEHGTPAQREELVKQLAGQMVSLSLQMYGCRVIQKALEVIDVDQKTELTRELDGNVLKCVRDQNGNHVIQKCIESMPASRIGFIIAAFRGQVATLSTHPYGCRVIQRILEHCSDDEETRCIIDEILESAFALAHDQYGNYVTQHVLERGKPDERRQIIEKLTGNVVQMSQHKYASNVVEKCLEHADSTERELLIEEIMGKSEEDNHLLAMMKDQYANYVVQKVLEISKDEQREILVQRMKIHLESLRKYTYGKHIVARFEQLFGEESEASEGGTEG</sequence>
<feature type="region of interest" description="Disordered" evidence="8">
    <location>
        <begin position="267"/>
        <end position="327"/>
    </location>
</feature>
<feature type="repeat" description="Pumilio" evidence="7">
    <location>
        <begin position="780"/>
        <end position="816"/>
    </location>
</feature>
<evidence type="ECO:0000256" key="5">
    <source>
        <dbReference type="ARBA" id="ARBA00022884"/>
    </source>
</evidence>
<keyword evidence="2" id="KW-0963">Cytoplasm</keyword>
<dbReference type="GO" id="GO:0003729">
    <property type="term" value="F:mRNA binding"/>
    <property type="evidence" value="ECO:0007669"/>
    <property type="project" value="TreeGrafter"/>
</dbReference>
<proteinExistence type="predicted"/>
<feature type="region of interest" description="Disordered" evidence="8">
    <location>
        <begin position="1"/>
        <end position="27"/>
    </location>
</feature>
<accession>A0A6J0P2N6</accession>
<dbReference type="InterPro" id="IPR001313">
    <property type="entry name" value="Pumilio_RNA-bd_rpt"/>
</dbReference>
<evidence type="ECO:0000256" key="6">
    <source>
        <dbReference type="ARBA" id="ARBA00055193"/>
    </source>
</evidence>
<dbReference type="KEGG" id="rsz:108861854"/>
<protein>
    <submittedName>
        <fullName evidence="11">Pumilio homolog 5 isoform X1</fullName>
    </submittedName>
</protein>
<dbReference type="SUPFAM" id="SSF48371">
    <property type="entry name" value="ARM repeat"/>
    <property type="match status" value="1"/>
</dbReference>
<dbReference type="RefSeq" id="XP_018491327.1">
    <property type="nucleotide sequence ID" value="XM_018635825.2"/>
</dbReference>
<dbReference type="CDD" id="cd07920">
    <property type="entry name" value="Pumilio"/>
    <property type="match status" value="1"/>
</dbReference>
<dbReference type="PANTHER" id="PTHR12537:SF121">
    <property type="entry name" value="PUMILIO HOMOLOG 5"/>
    <property type="match status" value="1"/>
</dbReference>
<feature type="repeat" description="Pumilio" evidence="7">
    <location>
        <begin position="853"/>
        <end position="888"/>
    </location>
</feature>
<dbReference type="GO" id="GO:0005737">
    <property type="term" value="C:cytoplasm"/>
    <property type="evidence" value="ECO:0007669"/>
    <property type="project" value="UniProtKB-SubCell"/>
</dbReference>
<dbReference type="PROSITE" id="PS50303">
    <property type="entry name" value="PUM_HD"/>
    <property type="match status" value="1"/>
</dbReference>
<evidence type="ECO:0000259" key="9">
    <source>
        <dbReference type="PROSITE" id="PS50303"/>
    </source>
</evidence>
<gene>
    <name evidence="11" type="primary">LOC108861854</name>
</gene>
<organism evidence="10 11">
    <name type="scientific">Raphanus sativus</name>
    <name type="common">Radish</name>
    <name type="synonym">Raphanus raphanistrum var. sativus</name>
    <dbReference type="NCBI Taxonomy" id="3726"/>
    <lineage>
        <taxon>Eukaryota</taxon>
        <taxon>Viridiplantae</taxon>
        <taxon>Streptophyta</taxon>
        <taxon>Embryophyta</taxon>
        <taxon>Tracheophyta</taxon>
        <taxon>Spermatophyta</taxon>
        <taxon>Magnoliopsida</taxon>
        <taxon>eudicotyledons</taxon>
        <taxon>Gunneridae</taxon>
        <taxon>Pentapetalae</taxon>
        <taxon>rosids</taxon>
        <taxon>malvids</taxon>
        <taxon>Brassicales</taxon>
        <taxon>Brassicaceae</taxon>
        <taxon>Brassiceae</taxon>
        <taxon>Raphanus</taxon>
    </lineage>
</organism>
<evidence type="ECO:0000313" key="10">
    <source>
        <dbReference type="Proteomes" id="UP000504610"/>
    </source>
</evidence>
<evidence type="ECO:0000256" key="4">
    <source>
        <dbReference type="ARBA" id="ARBA00022845"/>
    </source>
</evidence>
<feature type="region of interest" description="Disordered" evidence="8">
    <location>
        <begin position="215"/>
        <end position="244"/>
    </location>
</feature>
<dbReference type="GeneID" id="108861854"/>
<feature type="compositionally biased region" description="Polar residues" evidence="8">
    <location>
        <begin position="267"/>
        <end position="279"/>
    </location>
</feature>
<keyword evidence="10" id="KW-1185">Reference proteome</keyword>
<feature type="repeat" description="Pumilio" evidence="7">
    <location>
        <begin position="889"/>
        <end position="930"/>
    </location>
</feature>
<keyword evidence="4" id="KW-0810">Translation regulation</keyword>
<dbReference type="InterPro" id="IPR016024">
    <property type="entry name" value="ARM-type_fold"/>
</dbReference>
<dbReference type="PROSITE" id="PS50302">
    <property type="entry name" value="PUM"/>
    <property type="match status" value="8"/>
</dbReference>
<dbReference type="Gene3D" id="1.25.10.10">
    <property type="entry name" value="Leucine-rich Repeat Variant"/>
    <property type="match status" value="1"/>
</dbReference>
<feature type="region of interest" description="Disordered" evidence="8">
    <location>
        <begin position="488"/>
        <end position="523"/>
    </location>
</feature>
<feature type="compositionally biased region" description="Basic and acidic residues" evidence="8">
    <location>
        <begin position="280"/>
        <end position="295"/>
    </location>
</feature>
<feature type="repeat" description="Pumilio" evidence="7">
    <location>
        <begin position="708"/>
        <end position="743"/>
    </location>
</feature>
<comment type="subcellular location">
    <subcellularLocation>
        <location evidence="1">Cytoplasm</location>
    </subcellularLocation>
</comment>
<dbReference type="InterPro" id="IPR033712">
    <property type="entry name" value="Pumilio_RNA-bd"/>
</dbReference>
<comment type="function">
    <text evidence="6">Sequence-specific RNA-binding protein that regulates translation and mRNA stability by binding the 3'-UTR of target mRNAs. Binds the APUM-binding elements (APBEs) in the 3'-UTR mRNA sequence of CLV1, PNH, WUS and FAS2.</text>
</comment>
<feature type="domain" description="PUM-HD" evidence="9">
    <location>
        <begin position="616"/>
        <end position="956"/>
    </location>
</feature>
<reference evidence="11" key="2">
    <citation type="submission" date="2025-08" db="UniProtKB">
        <authorList>
            <consortium name="RefSeq"/>
        </authorList>
    </citation>
    <scope>IDENTIFICATION</scope>
    <source>
        <tissue evidence="11">Leaf</tissue>
    </source>
</reference>
<name>A0A6J0P2N6_RAPSA</name>
<evidence type="ECO:0000256" key="1">
    <source>
        <dbReference type="ARBA" id="ARBA00004496"/>
    </source>
</evidence>
<dbReference type="SMART" id="SM00025">
    <property type="entry name" value="Pumilio"/>
    <property type="match status" value="8"/>
</dbReference>
<dbReference type="GO" id="GO:0006417">
    <property type="term" value="P:regulation of translation"/>
    <property type="evidence" value="ECO:0007669"/>
    <property type="project" value="UniProtKB-KW"/>
</dbReference>
<feature type="region of interest" description="Disordered" evidence="8">
    <location>
        <begin position="48"/>
        <end position="75"/>
    </location>
</feature>
<evidence type="ECO:0000256" key="7">
    <source>
        <dbReference type="PROSITE-ProRule" id="PRU00317"/>
    </source>
</evidence>